<dbReference type="STRING" id="351656.Xvie_01023"/>
<sequence length="33" mass="3614">MDYDENDLKGLECYAGLGLSSIALPTELTTQHD</sequence>
<dbReference type="AlphaFoldDB" id="A0A1Y2SGZ6"/>
<evidence type="ECO:0000313" key="2">
    <source>
        <dbReference type="Proteomes" id="UP000194350"/>
    </source>
</evidence>
<protein>
    <submittedName>
        <fullName evidence="1">Terminase</fullName>
    </submittedName>
</protein>
<name>A0A1Y2SGZ6_9GAMM</name>
<dbReference type="Proteomes" id="UP000194350">
    <property type="component" value="Unassembled WGS sequence"/>
</dbReference>
<comment type="caution">
    <text evidence="1">The sequence shown here is derived from an EMBL/GenBank/DDBJ whole genome shotgun (WGS) entry which is preliminary data.</text>
</comment>
<gene>
    <name evidence="1" type="ORF">Xvie_01023</name>
</gene>
<keyword evidence="2" id="KW-1185">Reference proteome</keyword>
<accession>A0A1Y2SGZ6</accession>
<organism evidence="1 2">
    <name type="scientific">Xenorhabdus vietnamensis</name>
    <dbReference type="NCBI Taxonomy" id="351656"/>
    <lineage>
        <taxon>Bacteria</taxon>
        <taxon>Pseudomonadati</taxon>
        <taxon>Pseudomonadota</taxon>
        <taxon>Gammaproteobacteria</taxon>
        <taxon>Enterobacterales</taxon>
        <taxon>Morganellaceae</taxon>
        <taxon>Xenorhabdus</taxon>
    </lineage>
</organism>
<proteinExistence type="predicted"/>
<evidence type="ECO:0000313" key="1">
    <source>
        <dbReference type="EMBL" id="OTA17630.1"/>
    </source>
</evidence>
<reference evidence="1 2" key="1">
    <citation type="submission" date="2016-10" db="EMBL/GenBank/DDBJ databases">
        <title>Systematic genetic and metabolomic analysis of Xenorhabdus and Photorhabdus spp., highlights the requirements for a dual symbiotic and pathogenic life style.</title>
        <authorList>
            <person name="Tobias N.J."/>
            <person name="Wolff H."/>
            <person name="Djahanschiri B."/>
            <person name="Pidot S.J."/>
            <person name="Stinear T.P."/>
            <person name="Ebersberger I."/>
            <person name="Bode H.B."/>
        </authorList>
    </citation>
    <scope>NUCLEOTIDE SEQUENCE [LARGE SCALE GENOMIC DNA]</scope>
    <source>
        <strain evidence="1 2">DSM 22392</strain>
    </source>
</reference>
<dbReference type="EMBL" id="MUBJ01000003">
    <property type="protein sequence ID" value="OTA17630.1"/>
    <property type="molecule type" value="Genomic_DNA"/>
</dbReference>